<sequence>MIFEKLMDALKKKKIQFDDPYDWENKTKKSISVKLETADGSDSTSGKDSEHSGEQASKTKSKSKSDSRRKKNSNNEEPLYPGSQAKYFELQEGDVPSGDSSMHMTPPNKRKGFVRKPISSEFLI</sequence>
<evidence type="ECO:0000256" key="1">
    <source>
        <dbReference type="SAM" id="MobiDB-lite"/>
    </source>
</evidence>
<dbReference type="Proteomes" id="UP000095287">
    <property type="component" value="Unplaced"/>
</dbReference>
<name>A0A1I7Y243_9BILA</name>
<protein>
    <submittedName>
        <fullName evidence="3">Protein ENL-like</fullName>
    </submittedName>
</protein>
<proteinExistence type="predicted"/>
<organism evidence="2 3">
    <name type="scientific">Steinernema glaseri</name>
    <dbReference type="NCBI Taxonomy" id="37863"/>
    <lineage>
        <taxon>Eukaryota</taxon>
        <taxon>Metazoa</taxon>
        <taxon>Ecdysozoa</taxon>
        <taxon>Nematoda</taxon>
        <taxon>Chromadorea</taxon>
        <taxon>Rhabditida</taxon>
        <taxon>Tylenchina</taxon>
        <taxon>Panagrolaimomorpha</taxon>
        <taxon>Strongyloidoidea</taxon>
        <taxon>Steinernematidae</taxon>
        <taxon>Steinernema</taxon>
    </lineage>
</organism>
<evidence type="ECO:0000313" key="2">
    <source>
        <dbReference type="Proteomes" id="UP000095287"/>
    </source>
</evidence>
<dbReference type="AlphaFoldDB" id="A0A1I7Y243"/>
<feature type="compositionally biased region" description="Basic residues" evidence="1">
    <location>
        <begin position="59"/>
        <end position="72"/>
    </location>
</feature>
<accession>A0A1I7Y243</accession>
<evidence type="ECO:0000313" key="3">
    <source>
        <dbReference type="WBParaSite" id="L893_g11878.t1"/>
    </source>
</evidence>
<dbReference type="WBParaSite" id="L893_g11878.t1">
    <property type="protein sequence ID" value="L893_g11878.t1"/>
    <property type="gene ID" value="L893_g11878"/>
</dbReference>
<feature type="region of interest" description="Disordered" evidence="1">
    <location>
        <begin position="28"/>
        <end position="124"/>
    </location>
</feature>
<keyword evidence="2" id="KW-1185">Reference proteome</keyword>
<reference evidence="3" key="1">
    <citation type="submission" date="2016-11" db="UniProtKB">
        <authorList>
            <consortium name="WormBaseParasite"/>
        </authorList>
    </citation>
    <scope>IDENTIFICATION</scope>
</reference>